<feature type="compositionally biased region" description="Basic and acidic residues" evidence="1">
    <location>
        <begin position="270"/>
        <end position="284"/>
    </location>
</feature>
<feature type="non-terminal residue" evidence="3">
    <location>
        <position position="497"/>
    </location>
</feature>
<feature type="compositionally biased region" description="Polar residues" evidence="1">
    <location>
        <begin position="327"/>
        <end position="336"/>
    </location>
</feature>
<sequence length="497" mass="55533">MATRFWNMMGVRCSARAAGDLPAVLVPVIIVAVLLIILLSMLALYFYRRSPDATLPCHTRLTAPKESIADKKWDRHSESENLGETHEGQKLLKASPQSAITEKNKEDTGNTNEGELDKNEKNSEYADEVEENANSKPDETDREIESQKSLQTQEEREKESPILKNDSENEENSSEEQIETLGEQETEDADKNEEDQIPADEKGEEEENTVIDSPNTGESDNLLRNVSTEPMPGSPDATLPCRTRLTAPKEFIADKKWDRHSESESSLQTQEERGKESPKLRNGSENEENSSEEQIETLGGQKTEDAAKNGEDQTPRDDKEEKEENTVIDSPNTGSPDATLPCHTRPNTPKESITDKKWDQDSESENAGETHEGQKLLKTSPQSIITGKNNDDTGNTNEGDEVEGDDADEVEENANSKPDETDREIESQKSLQTQEEREKESPILKNDSENEENSSEEQIETLGEQETEDADKNKKDQTPGDKKGEEEENTVIDSPNT</sequence>
<protein>
    <submittedName>
        <fullName evidence="3">Uncharacterized protein</fullName>
    </submittedName>
</protein>
<feature type="compositionally biased region" description="Acidic residues" evidence="1">
    <location>
        <begin position="449"/>
        <end position="469"/>
    </location>
</feature>
<proteinExistence type="predicted"/>
<comment type="caution">
    <text evidence="3">The sequence shown here is derived from an EMBL/GenBank/DDBJ whole genome shotgun (WGS) entry which is preliminary data.</text>
</comment>
<keyword evidence="4" id="KW-1185">Reference proteome</keyword>
<organism evidence="3 4">
    <name type="scientific">Cirrhinus mrigala</name>
    <name type="common">Mrigala</name>
    <dbReference type="NCBI Taxonomy" id="683832"/>
    <lineage>
        <taxon>Eukaryota</taxon>
        <taxon>Metazoa</taxon>
        <taxon>Chordata</taxon>
        <taxon>Craniata</taxon>
        <taxon>Vertebrata</taxon>
        <taxon>Euteleostomi</taxon>
        <taxon>Actinopterygii</taxon>
        <taxon>Neopterygii</taxon>
        <taxon>Teleostei</taxon>
        <taxon>Ostariophysi</taxon>
        <taxon>Cypriniformes</taxon>
        <taxon>Cyprinidae</taxon>
        <taxon>Labeoninae</taxon>
        <taxon>Labeonini</taxon>
        <taxon>Cirrhinus</taxon>
    </lineage>
</organism>
<feature type="compositionally biased region" description="Low complexity" evidence="1">
    <location>
        <begin position="386"/>
        <end position="397"/>
    </location>
</feature>
<evidence type="ECO:0000256" key="1">
    <source>
        <dbReference type="SAM" id="MobiDB-lite"/>
    </source>
</evidence>
<feature type="compositionally biased region" description="Acidic residues" evidence="1">
    <location>
        <begin position="168"/>
        <end position="209"/>
    </location>
</feature>
<evidence type="ECO:0000313" key="3">
    <source>
        <dbReference type="EMBL" id="KAL0153877.1"/>
    </source>
</evidence>
<feature type="compositionally biased region" description="Acidic residues" evidence="1">
    <location>
        <begin position="398"/>
        <end position="412"/>
    </location>
</feature>
<feature type="compositionally biased region" description="Polar residues" evidence="1">
    <location>
        <begin position="210"/>
        <end position="228"/>
    </location>
</feature>
<feature type="compositionally biased region" description="Basic and acidic residues" evidence="1">
    <location>
        <begin position="153"/>
        <end position="167"/>
    </location>
</feature>
<evidence type="ECO:0000256" key="2">
    <source>
        <dbReference type="SAM" id="Phobius"/>
    </source>
</evidence>
<keyword evidence="2" id="KW-0812">Transmembrane</keyword>
<dbReference type="Proteomes" id="UP001529510">
    <property type="component" value="Unassembled WGS sequence"/>
</dbReference>
<feature type="region of interest" description="Disordered" evidence="1">
    <location>
        <begin position="69"/>
        <end position="497"/>
    </location>
</feature>
<dbReference type="EMBL" id="JAMKFB020000068">
    <property type="protein sequence ID" value="KAL0153877.1"/>
    <property type="molecule type" value="Genomic_DNA"/>
</dbReference>
<feature type="compositionally biased region" description="Basic and acidic residues" evidence="1">
    <location>
        <begin position="470"/>
        <end position="485"/>
    </location>
</feature>
<accession>A0ABD0MXH8</accession>
<name>A0ABD0MXH8_CIRMR</name>
<dbReference type="AlphaFoldDB" id="A0ABD0MXH8"/>
<feature type="compositionally biased region" description="Basic and acidic residues" evidence="1">
    <location>
        <begin position="69"/>
        <end position="90"/>
    </location>
</feature>
<evidence type="ECO:0000313" key="4">
    <source>
        <dbReference type="Proteomes" id="UP001529510"/>
    </source>
</evidence>
<feature type="compositionally biased region" description="Acidic residues" evidence="1">
    <location>
        <begin position="285"/>
        <end position="295"/>
    </location>
</feature>
<feature type="compositionally biased region" description="Basic and acidic residues" evidence="1">
    <location>
        <begin position="417"/>
        <end position="427"/>
    </location>
</feature>
<gene>
    <name evidence="3" type="ORF">M9458_050798</name>
</gene>
<keyword evidence="2" id="KW-0472">Membrane</keyword>
<feature type="compositionally biased region" description="Basic and acidic residues" evidence="1">
    <location>
        <begin position="136"/>
        <end position="146"/>
    </location>
</feature>
<reference evidence="3 4" key="1">
    <citation type="submission" date="2024-05" db="EMBL/GenBank/DDBJ databases">
        <title>Genome sequencing and assembly of Indian major carp, Cirrhinus mrigala (Hamilton, 1822).</title>
        <authorList>
            <person name="Mohindra V."/>
            <person name="Chowdhury L.M."/>
            <person name="Lal K."/>
            <person name="Jena J.K."/>
        </authorList>
    </citation>
    <scope>NUCLEOTIDE SEQUENCE [LARGE SCALE GENOMIC DNA]</scope>
    <source>
        <strain evidence="3">CM1030</strain>
        <tissue evidence="3">Blood</tissue>
    </source>
</reference>
<feature type="transmembrane region" description="Helical" evidence="2">
    <location>
        <begin position="21"/>
        <end position="47"/>
    </location>
</feature>
<feature type="compositionally biased region" description="Basic and acidic residues" evidence="1">
    <location>
        <begin position="434"/>
        <end position="448"/>
    </location>
</feature>
<feature type="compositionally biased region" description="Basic and acidic residues" evidence="1">
    <location>
        <begin position="115"/>
        <end position="124"/>
    </location>
</feature>
<feature type="compositionally biased region" description="Basic and acidic residues" evidence="1">
    <location>
        <begin position="302"/>
        <end position="325"/>
    </location>
</feature>
<keyword evidence="2" id="KW-1133">Transmembrane helix</keyword>
<feature type="compositionally biased region" description="Basic and acidic residues" evidence="1">
    <location>
        <begin position="251"/>
        <end position="263"/>
    </location>
</feature>